<keyword evidence="2" id="KW-1185">Reference proteome</keyword>
<dbReference type="Proteomes" id="UP000002640">
    <property type="component" value="Unassembled WGS sequence"/>
</dbReference>
<organism evidence="1 2">
    <name type="scientific">Phytophthora sojae (strain P6497)</name>
    <name type="common">Soybean stem and root rot agent</name>
    <name type="synonym">Phytophthora megasperma f. sp. glycines</name>
    <dbReference type="NCBI Taxonomy" id="1094619"/>
    <lineage>
        <taxon>Eukaryota</taxon>
        <taxon>Sar</taxon>
        <taxon>Stramenopiles</taxon>
        <taxon>Oomycota</taxon>
        <taxon>Peronosporomycetes</taxon>
        <taxon>Peronosporales</taxon>
        <taxon>Peronosporaceae</taxon>
        <taxon>Phytophthora</taxon>
    </lineage>
</organism>
<accession>G4ZAQ3</accession>
<dbReference type="InParanoid" id="G4ZAQ3"/>
<proteinExistence type="predicted"/>
<reference evidence="1 2" key="1">
    <citation type="journal article" date="2006" name="Science">
        <title>Phytophthora genome sequences uncover evolutionary origins and mechanisms of pathogenesis.</title>
        <authorList>
            <person name="Tyler B.M."/>
            <person name="Tripathy S."/>
            <person name="Zhang X."/>
            <person name="Dehal P."/>
            <person name="Jiang R.H."/>
            <person name="Aerts A."/>
            <person name="Arredondo F.D."/>
            <person name="Baxter L."/>
            <person name="Bensasson D."/>
            <person name="Beynon J.L."/>
            <person name="Chapman J."/>
            <person name="Damasceno C.M."/>
            <person name="Dorrance A.E."/>
            <person name="Dou D."/>
            <person name="Dickerman A.W."/>
            <person name="Dubchak I.L."/>
            <person name="Garbelotto M."/>
            <person name="Gijzen M."/>
            <person name="Gordon S.G."/>
            <person name="Govers F."/>
            <person name="Grunwald N.J."/>
            <person name="Huang W."/>
            <person name="Ivors K.L."/>
            <person name="Jones R.W."/>
            <person name="Kamoun S."/>
            <person name="Krampis K."/>
            <person name="Lamour K.H."/>
            <person name="Lee M.K."/>
            <person name="McDonald W.H."/>
            <person name="Medina M."/>
            <person name="Meijer H.J."/>
            <person name="Nordberg E.K."/>
            <person name="Maclean D.J."/>
            <person name="Ospina-Giraldo M.D."/>
            <person name="Morris P.F."/>
            <person name="Phuntumart V."/>
            <person name="Putnam N.H."/>
            <person name="Rash S."/>
            <person name="Rose J.K."/>
            <person name="Sakihama Y."/>
            <person name="Salamov A.A."/>
            <person name="Savidor A."/>
            <person name="Scheuring C.F."/>
            <person name="Smith B.M."/>
            <person name="Sobral B.W."/>
            <person name="Terry A."/>
            <person name="Torto-Alalibo T.A."/>
            <person name="Win J."/>
            <person name="Xu Z."/>
            <person name="Zhang H."/>
            <person name="Grigoriev I.V."/>
            <person name="Rokhsar D.S."/>
            <person name="Boore J.L."/>
        </authorList>
    </citation>
    <scope>NUCLEOTIDE SEQUENCE [LARGE SCALE GENOMIC DNA]</scope>
    <source>
        <strain evidence="1 2">P6497</strain>
    </source>
</reference>
<gene>
    <name evidence="1" type="ORF">PHYSODRAFT_298226</name>
</gene>
<evidence type="ECO:0000313" key="1">
    <source>
        <dbReference type="EMBL" id="EGZ19839.1"/>
    </source>
</evidence>
<dbReference type="AlphaFoldDB" id="G4ZAQ3"/>
<dbReference type="RefSeq" id="XP_009522556.1">
    <property type="nucleotide sequence ID" value="XM_009524261.1"/>
</dbReference>
<evidence type="ECO:0000313" key="2">
    <source>
        <dbReference type="Proteomes" id="UP000002640"/>
    </source>
</evidence>
<dbReference type="KEGG" id="psoj:PHYSODRAFT_298226"/>
<protein>
    <submittedName>
        <fullName evidence="1">Uncharacterized protein</fullName>
    </submittedName>
</protein>
<dbReference type="EMBL" id="JH159153">
    <property type="protein sequence ID" value="EGZ19839.1"/>
    <property type="molecule type" value="Genomic_DNA"/>
</dbReference>
<dbReference type="GeneID" id="20641596"/>
<sequence length="231" mass="25695">MSAGGERVEKLICMDTRGRLCVVDVGEADLVWHLKMKIQQTGGDWLPGHDPGVAKLRHGEVTDTIRAMTSDDGKMNTMDAVSSPAFDFPDRAHYVGSIQVLIDLEDGSIPEAQPHLHPSHALVAERTATQLYLLTNLRMWAGGRFADTLTDEFKEAQSTRGNIQVVVEQLGQSEETLEDVQRFTLRPEMCWRSSADDDYAIFKVAVPPEVQFVDARNVFVIVLSDKRGDRG</sequence>
<name>G4ZAQ3_PHYSP</name>